<protein>
    <submittedName>
        <fullName evidence="1">Uncharacterized protein</fullName>
    </submittedName>
</protein>
<dbReference type="Pfam" id="PF05988">
    <property type="entry name" value="DUF899"/>
    <property type="match status" value="1"/>
</dbReference>
<reference evidence="1 2" key="1">
    <citation type="submission" date="2018-07" db="EMBL/GenBank/DDBJ databases">
        <title>Diversity of Mesorhizobium strains in Brazil.</title>
        <authorList>
            <person name="Helene L.C.F."/>
            <person name="Dall'Agnol R."/>
            <person name="Delamuta J.R.M."/>
            <person name="Hungria M."/>
        </authorList>
    </citation>
    <scope>NUCLEOTIDE SEQUENCE [LARGE SCALE GENOMIC DNA]</scope>
    <source>
        <strain evidence="1 2">AC99b</strain>
    </source>
</reference>
<accession>A0A330HQQ7</accession>
<keyword evidence="2" id="KW-1185">Reference proteome</keyword>
<evidence type="ECO:0000313" key="2">
    <source>
        <dbReference type="Proteomes" id="UP000251558"/>
    </source>
</evidence>
<evidence type="ECO:0000313" key="1">
    <source>
        <dbReference type="EMBL" id="RAZ90543.1"/>
    </source>
</evidence>
<dbReference type="OrthoDB" id="7331188at2"/>
<dbReference type="RefSeq" id="WP_112097950.1">
    <property type="nucleotide sequence ID" value="NZ_QMBP01000005.1"/>
</dbReference>
<name>A0A330HQQ7_9HYPH</name>
<organism evidence="1 2">
    <name type="scientific">Mesorhizobium hawassense</name>
    <dbReference type="NCBI Taxonomy" id="1209954"/>
    <lineage>
        <taxon>Bacteria</taxon>
        <taxon>Pseudomonadati</taxon>
        <taxon>Pseudomonadota</taxon>
        <taxon>Alphaproteobacteria</taxon>
        <taxon>Hyphomicrobiales</taxon>
        <taxon>Phyllobacteriaceae</taxon>
        <taxon>Mesorhizobium</taxon>
    </lineage>
</organism>
<gene>
    <name evidence="1" type="ORF">DPM33_13650</name>
</gene>
<dbReference type="EMBL" id="QMBP01000005">
    <property type="protein sequence ID" value="RAZ90543.1"/>
    <property type="molecule type" value="Genomic_DNA"/>
</dbReference>
<sequence length="102" mass="11378">MFVFGLAKHSWDKDLGVDEWHGHNVVIHNGNRIFCTTSSTNRGDEAFGTVWSYLGVTPLGRQWTVRMSPTPRCGENPSIRRRMAAFANPAKIESPTRCLSGS</sequence>
<dbReference type="Proteomes" id="UP000251558">
    <property type="component" value="Unassembled WGS sequence"/>
</dbReference>
<dbReference type="InterPro" id="IPR010296">
    <property type="entry name" value="DUF899_thioredox"/>
</dbReference>
<dbReference type="AlphaFoldDB" id="A0A330HQQ7"/>
<proteinExistence type="predicted"/>
<comment type="caution">
    <text evidence="1">The sequence shown here is derived from an EMBL/GenBank/DDBJ whole genome shotgun (WGS) entry which is preliminary data.</text>
</comment>